<proteinExistence type="predicted"/>
<sequence length="258" mass="29541">MVEADVSPDDFDYDSDYSDYDNDYSDYDSDYSDYGGRFRSMTRAERERYNEQIRESGGFDVDVPPDVAGIGLIRPSNFDKYPQFFEELENCSRYAIDHYNFNNTTNYLFMRPVKVCSQMVAGRNHYITFEAKATAAAAPMYFQALVYHRVWEDYIKRLPFAGVNQNVDYPKVGLMILPDSKYTTSAPPLNFSNPSENTGANWSEEGAYDLKLGKEIARCPSCSLYITVIYNLEDFIGDSTKQQKKNLEPPKLQPIAVA</sequence>
<organism evidence="1 2">
    <name type="scientific">Vaccinium darrowii</name>
    <dbReference type="NCBI Taxonomy" id="229202"/>
    <lineage>
        <taxon>Eukaryota</taxon>
        <taxon>Viridiplantae</taxon>
        <taxon>Streptophyta</taxon>
        <taxon>Embryophyta</taxon>
        <taxon>Tracheophyta</taxon>
        <taxon>Spermatophyta</taxon>
        <taxon>Magnoliopsida</taxon>
        <taxon>eudicotyledons</taxon>
        <taxon>Gunneridae</taxon>
        <taxon>Pentapetalae</taxon>
        <taxon>asterids</taxon>
        <taxon>Ericales</taxon>
        <taxon>Ericaceae</taxon>
        <taxon>Vaccinioideae</taxon>
        <taxon>Vaccinieae</taxon>
        <taxon>Vaccinium</taxon>
    </lineage>
</organism>
<reference evidence="1 2" key="1">
    <citation type="journal article" date="2021" name="Hortic Res">
        <title>High-quality reference genome and annotation aids understanding of berry development for evergreen blueberry (Vaccinium darrowii).</title>
        <authorList>
            <person name="Yu J."/>
            <person name="Hulse-Kemp A.M."/>
            <person name="Babiker E."/>
            <person name="Staton M."/>
        </authorList>
    </citation>
    <scope>NUCLEOTIDE SEQUENCE [LARGE SCALE GENOMIC DNA]</scope>
    <source>
        <strain evidence="2">cv. NJ 8807/NJ 8810</strain>
        <tissue evidence="1">Young leaf</tissue>
    </source>
</reference>
<evidence type="ECO:0000313" key="2">
    <source>
        <dbReference type="Proteomes" id="UP000828048"/>
    </source>
</evidence>
<keyword evidence="2" id="KW-1185">Reference proteome</keyword>
<accession>A0ACB7YZF3</accession>
<comment type="caution">
    <text evidence="1">The sequence shown here is derived from an EMBL/GenBank/DDBJ whole genome shotgun (WGS) entry which is preliminary data.</text>
</comment>
<dbReference type="EMBL" id="CM037153">
    <property type="protein sequence ID" value="KAH7859022.1"/>
    <property type="molecule type" value="Genomic_DNA"/>
</dbReference>
<dbReference type="Proteomes" id="UP000828048">
    <property type="component" value="Chromosome 3"/>
</dbReference>
<evidence type="ECO:0000313" key="1">
    <source>
        <dbReference type="EMBL" id="KAH7859022.1"/>
    </source>
</evidence>
<protein>
    <submittedName>
        <fullName evidence="1">Uncharacterized protein</fullName>
    </submittedName>
</protein>
<gene>
    <name evidence="1" type="ORF">Vadar_030506</name>
</gene>
<name>A0ACB7YZF3_9ERIC</name>